<reference evidence="6 7" key="1">
    <citation type="submission" date="2023-10" db="EMBL/GenBank/DDBJ databases">
        <title>Marimonas sp. nov. isolated from tidal mud flat.</title>
        <authorList>
            <person name="Jaincy N.J."/>
            <person name="Srinivasan S."/>
            <person name="Lee S.-S."/>
        </authorList>
    </citation>
    <scope>NUCLEOTIDE SEQUENCE [LARGE SCALE GENOMIC DNA]</scope>
    <source>
        <strain evidence="6 7">MJ-SS3</strain>
    </source>
</reference>
<dbReference type="Pfam" id="PF02494">
    <property type="entry name" value="HYR"/>
    <property type="match status" value="1"/>
</dbReference>
<evidence type="ECO:0000313" key="7">
    <source>
        <dbReference type="Proteomes" id="UP001268651"/>
    </source>
</evidence>
<accession>A0ABU3U3P7</accession>
<keyword evidence="3" id="KW-0378">Hydrolase</keyword>
<dbReference type="PROSITE" id="PS50825">
    <property type="entry name" value="HYR"/>
    <property type="match status" value="1"/>
</dbReference>
<organism evidence="6 7">
    <name type="scientific">Gilvirhabdus luticola</name>
    <dbReference type="NCBI Taxonomy" id="3079858"/>
    <lineage>
        <taxon>Bacteria</taxon>
        <taxon>Pseudomonadati</taxon>
        <taxon>Bacteroidota</taxon>
        <taxon>Flavobacteriia</taxon>
        <taxon>Flavobacteriales</taxon>
        <taxon>Flavobacteriaceae</taxon>
        <taxon>Gilvirhabdus</taxon>
    </lineage>
</organism>
<dbReference type="InterPro" id="IPR026444">
    <property type="entry name" value="Secre_tail"/>
</dbReference>
<dbReference type="Pfam" id="PF18962">
    <property type="entry name" value="Por_Secre_tail"/>
    <property type="match status" value="1"/>
</dbReference>
<dbReference type="RefSeq" id="WP_316660855.1">
    <property type="nucleotide sequence ID" value="NZ_JAWHTF010000001.1"/>
</dbReference>
<evidence type="ECO:0000256" key="4">
    <source>
        <dbReference type="SAM" id="SignalP"/>
    </source>
</evidence>
<keyword evidence="7" id="KW-1185">Reference proteome</keyword>
<name>A0ABU3U3P7_9FLAO</name>
<dbReference type="EMBL" id="JAWHTF010000001">
    <property type="protein sequence ID" value="MDU8885031.1"/>
    <property type="molecule type" value="Genomic_DNA"/>
</dbReference>
<dbReference type="InterPro" id="IPR003410">
    <property type="entry name" value="HYR_dom"/>
</dbReference>
<proteinExistence type="predicted"/>
<keyword evidence="2" id="KW-0677">Repeat</keyword>
<protein>
    <submittedName>
        <fullName evidence="6">Carbohydrate binding domain-containing protein</fullName>
    </submittedName>
</protein>
<feature type="chain" id="PRO_5046196552" evidence="4">
    <location>
        <begin position="24"/>
        <end position="1119"/>
    </location>
</feature>
<dbReference type="SUPFAM" id="SSF49785">
    <property type="entry name" value="Galactose-binding domain-like"/>
    <property type="match status" value="2"/>
</dbReference>
<evidence type="ECO:0000313" key="6">
    <source>
        <dbReference type="EMBL" id="MDU8885031.1"/>
    </source>
</evidence>
<feature type="signal peptide" evidence="4">
    <location>
        <begin position="1"/>
        <end position="23"/>
    </location>
</feature>
<gene>
    <name evidence="6" type="ORF">RXV94_02585</name>
</gene>
<dbReference type="InterPro" id="IPR003305">
    <property type="entry name" value="CenC_carb-bd"/>
</dbReference>
<sequence length="1119" mass="124852">MKKYYFKSLILGIMYLTISASQSQNILYDGDFSLTTEIIPFDTPTPPINTWAYWVNYYGNGSDANPMVVDEVCNFQIINAGSNTWDLQLAQWGFPLIQEHSYQLSFDVKADAYRSFGVYLGEDGGNYTNLIGYDRYMYDATTEWQTITIEFEAFSVFPLHKLSFELGTNSTTMYFDNIVLTDLGLDYNYNIVADITALRDHVAANGEGLYYEITGASLVNHTDSFHNRLWLQDSHISGIAIVDADATITTDFNVGDKVTGLKGQARYLNDTKITLLPSTDSGVLESSGNPVIPEVVAIPDFNSNYINYESEIIELQNVTIEEGDGVAVFNPGSIYHVTDVNMNTVLMYIDYWDANHIGTIIPTSTLSSLVAVAGHYGGVAQIYPRSLSDFTLGSSNILYDGDFSLTTEIIPDTPAPPINTWTFWVNNGNGSEANPTVIDGVCNFQIINAGNETWNVQLEQYGFPLIQGHSYKLSFDVKADADRSFGVYLGEFGGNWTTLIGYDRYLYDATSEWQTIHIEFEAFSVFPLHKLSFELGTNNTTTYFDNVVLTDLGATEHSIGIIGTAVNGWSDDVNMETSDGINYSLSNYPLAEGELKFRQDDDWSVNWGGDTFPTGFGWQDGPNIPIHFAANYDISFNRFTGEYTFICLDNCPANIGILGSAVNGWSEDIDMSTTDGITYTLNNFFLTDGEAKFRQDNSWAINWGGDTFPTGIATRDGPNIPINRGKYNITFNIETGEYNFAYLSIDILGSALNGWSNGIDMQTEDGKNYTLSDYYFSSGEVKFRQDHSWAINWGGDSFPNGVGFLNGPNIPVLEGTYDVTFNRLSGEYNFIATTCPNPEIVCPWDIYVDNFPGMCGAYVDYPEVVPQANCGGEGIVFEQTSGLSSGSFFPVGITTNTFELTNSTGDVATCSFNVTVYDAELPVITDLNENYEPLWPANHKMVPVFIEYITQDNCNISTTDIYISTNEPENSIGDGNHEPDWEIIDEHNVLLRAERSGTGNGREYYITIRVVDDSWNYTERQISILVPHDNGKITEEFIQSNQRVNKFILYPNGVDEIINIKGLKTSSNPSYYIVDMFGTIKKSGTLFNNQIDARTLSTGIYILKLEIEGEYFFKKFVKN</sequence>
<dbReference type="Pfam" id="PF02018">
    <property type="entry name" value="CBM_4_9"/>
    <property type="match status" value="2"/>
</dbReference>
<dbReference type="Gene3D" id="2.60.40.3620">
    <property type="match status" value="3"/>
</dbReference>
<evidence type="ECO:0000256" key="2">
    <source>
        <dbReference type="ARBA" id="ARBA00022737"/>
    </source>
</evidence>
<dbReference type="NCBIfam" id="TIGR04183">
    <property type="entry name" value="Por_Secre_tail"/>
    <property type="match status" value="1"/>
</dbReference>
<comment type="caution">
    <text evidence="6">The sequence shown here is derived from an EMBL/GenBank/DDBJ whole genome shotgun (WGS) entry which is preliminary data.</text>
</comment>
<evidence type="ECO:0000256" key="1">
    <source>
        <dbReference type="ARBA" id="ARBA00022729"/>
    </source>
</evidence>
<dbReference type="InterPro" id="IPR008979">
    <property type="entry name" value="Galactose-bd-like_sf"/>
</dbReference>
<evidence type="ECO:0000259" key="5">
    <source>
        <dbReference type="PROSITE" id="PS50825"/>
    </source>
</evidence>
<dbReference type="Gene3D" id="2.60.120.260">
    <property type="entry name" value="Galactose-binding domain-like"/>
    <property type="match status" value="2"/>
</dbReference>
<feature type="domain" description="HYR" evidence="5">
    <location>
        <begin position="832"/>
        <end position="918"/>
    </location>
</feature>
<keyword evidence="1 4" id="KW-0732">Signal</keyword>
<dbReference type="Proteomes" id="UP001268651">
    <property type="component" value="Unassembled WGS sequence"/>
</dbReference>
<evidence type="ECO:0000256" key="3">
    <source>
        <dbReference type="ARBA" id="ARBA00022801"/>
    </source>
</evidence>